<proteinExistence type="predicted"/>
<dbReference type="Proteomes" id="UP001597509">
    <property type="component" value="Unassembled WGS sequence"/>
</dbReference>
<organism evidence="2 3">
    <name type="scientific">Sphingobacterium anhuiense</name>
    <dbReference type="NCBI Taxonomy" id="493780"/>
    <lineage>
        <taxon>Bacteria</taxon>
        <taxon>Pseudomonadati</taxon>
        <taxon>Bacteroidota</taxon>
        <taxon>Sphingobacteriia</taxon>
        <taxon>Sphingobacteriales</taxon>
        <taxon>Sphingobacteriaceae</taxon>
        <taxon>Sphingobacterium</taxon>
    </lineage>
</organism>
<dbReference type="RefSeq" id="WP_380919307.1">
    <property type="nucleotide sequence ID" value="NZ_JBHUPE010000004.1"/>
</dbReference>
<reference evidence="3" key="1">
    <citation type="journal article" date="2019" name="Int. J. Syst. Evol. Microbiol.">
        <title>The Global Catalogue of Microorganisms (GCM) 10K type strain sequencing project: providing services to taxonomists for standard genome sequencing and annotation.</title>
        <authorList>
            <consortium name="The Broad Institute Genomics Platform"/>
            <consortium name="The Broad Institute Genome Sequencing Center for Infectious Disease"/>
            <person name="Wu L."/>
            <person name="Ma J."/>
        </authorList>
    </citation>
    <scope>NUCLEOTIDE SEQUENCE [LARGE SCALE GENOMIC DNA]</scope>
    <source>
        <strain evidence="3">KCTC 22209</strain>
    </source>
</reference>
<dbReference type="PROSITE" id="PS51257">
    <property type="entry name" value="PROKAR_LIPOPROTEIN"/>
    <property type="match status" value="1"/>
</dbReference>
<comment type="caution">
    <text evidence="2">The sequence shown here is derived from an EMBL/GenBank/DDBJ whole genome shotgun (WGS) entry which is preliminary data.</text>
</comment>
<gene>
    <name evidence="2" type="ORF">ACFS6I_07540</name>
</gene>
<protein>
    <submittedName>
        <fullName evidence="2">Uncharacterized protein</fullName>
    </submittedName>
</protein>
<feature type="compositionally biased region" description="Gly residues" evidence="1">
    <location>
        <begin position="228"/>
        <end position="248"/>
    </location>
</feature>
<evidence type="ECO:0000313" key="3">
    <source>
        <dbReference type="Proteomes" id="UP001597509"/>
    </source>
</evidence>
<evidence type="ECO:0000313" key="2">
    <source>
        <dbReference type="EMBL" id="MFD2903769.1"/>
    </source>
</evidence>
<accession>A0ABW5YTI1</accession>
<dbReference type="EMBL" id="JBHUPE010000004">
    <property type="protein sequence ID" value="MFD2903769.1"/>
    <property type="molecule type" value="Genomic_DNA"/>
</dbReference>
<keyword evidence="3" id="KW-1185">Reference proteome</keyword>
<evidence type="ECO:0000256" key="1">
    <source>
        <dbReference type="SAM" id="MobiDB-lite"/>
    </source>
</evidence>
<feature type="region of interest" description="Disordered" evidence="1">
    <location>
        <begin position="228"/>
        <end position="255"/>
    </location>
</feature>
<name>A0ABW5YTI1_9SPHI</name>
<sequence length="457" mass="49704">MIKSICGKLFHLVIAVMLLQSCEREALNYPLEEENSLVKKWYAENGKPFALDWSKLETIKSSEENKTVIVPLENGLNLGDENGSLQNMVFTVEKNTVVKGNKLDLVANRLTVSTHSKETISNFMKKLGHSNQEWGKVYFMMYDMNNNFISSQLMDATGLKNIDVQLTSKEPDSKVKIEKESVQKKSSNSPSLAKIPVVCKDWYLVEYFDDGSAHWDYLYTTCSGTGSSGGGGGGGGGSGSGGGGGEGGNSPSATGFYAHAPSQNIDLYERLDCFNSVLSNAQTQYKITVHVHSAHDGYPTQEFWNGDPGHAYITLEKSNGSNVQRLSFGFYPKVATWVTPTKNAVASGMGEESANPTRRSNIRITSTVNASAFNNAVSKAKTASSKPYDLNDYNCTDYAIDVFNASQNSSGQLIVPNSNIGFTTPAGLYKSLDQMRIGGNTNVSNTKTYPLVSTNCN</sequence>